<accession>A0A101PKW3</accession>
<dbReference type="Proteomes" id="UP000053398">
    <property type="component" value="Unassembled WGS sequence"/>
</dbReference>
<evidence type="ECO:0000313" key="1">
    <source>
        <dbReference type="EMBL" id="KUN13375.1"/>
    </source>
</evidence>
<comment type="caution">
    <text evidence="1">The sequence shown here is derived from an EMBL/GenBank/DDBJ whole genome shotgun (WGS) entry which is preliminary data.</text>
</comment>
<keyword evidence="2" id="KW-1185">Reference proteome</keyword>
<dbReference type="AlphaFoldDB" id="A0A101PKW3"/>
<gene>
    <name evidence="1" type="ORF">AQJ11_44820</name>
</gene>
<organism evidence="1 2">
    <name type="scientific">Streptomyces corchorusii</name>
    <name type="common">Streptomyces chibaensis</name>
    <dbReference type="NCBI Taxonomy" id="1903"/>
    <lineage>
        <taxon>Bacteria</taxon>
        <taxon>Bacillati</taxon>
        <taxon>Actinomycetota</taxon>
        <taxon>Actinomycetes</taxon>
        <taxon>Kitasatosporales</taxon>
        <taxon>Streptomycetaceae</taxon>
        <taxon>Streptomyces</taxon>
    </lineage>
</organism>
<reference evidence="1 2" key="1">
    <citation type="submission" date="2015-10" db="EMBL/GenBank/DDBJ databases">
        <title>Draft genome sequence of Streptomyces corchorusii DSM 40340, type strain for the species Streptomyces corchorusii.</title>
        <authorList>
            <person name="Ruckert C."/>
            <person name="Winkler A."/>
            <person name="Kalinowski J."/>
            <person name="Kampfer P."/>
            <person name="Glaeser S."/>
        </authorList>
    </citation>
    <scope>NUCLEOTIDE SEQUENCE [LARGE SCALE GENOMIC DNA]</scope>
    <source>
        <strain evidence="1 2">DSM 40340</strain>
    </source>
</reference>
<evidence type="ECO:0000313" key="2">
    <source>
        <dbReference type="Proteomes" id="UP000053398"/>
    </source>
</evidence>
<dbReference type="EMBL" id="LMWP01000085">
    <property type="protein sequence ID" value="KUN13375.1"/>
    <property type="molecule type" value="Genomic_DNA"/>
</dbReference>
<dbReference type="RefSeq" id="WP_059267359.1">
    <property type="nucleotide sequence ID" value="NZ_KQ948392.1"/>
</dbReference>
<protein>
    <submittedName>
        <fullName evidence="1">RNA polymerase subunit sigma</fullName>
    </submittedName>
</protein>
<name>A0A101PKW3_STRCK</name>
<sequence length="69" mass="7299">MRSFRGGRSAGPRIKVVNRTNALATVVHGGDRPEAAFLGEIADGKINGVYAVRDPDKPAGVAVARRISR</sequence>
<proteinExistence type="predicted"/>